<dbReference type="Gene3D" id="3.40.50.720">
    <property type="entry name" value="NAD(P)-binding Rossmann-like Domain"/>
    <property type="match status" value="1"/>
</dbReference>
<dbReference type="SUPFAM" id="SSF51735">
    <property type="entry name" value="NAD(P)-binding Rossmann-fold domains"/>
    <property type="match status" value="1"/>
</dbReference>
<comment type="caution">
    <text evidence="1">The sequence shown here is derived from an EMBL/GenBank/DDBJ whole genome shotgun (WGS) entry which is preliminary data.</text>
</comment>
<accession>A0A0L0UK65</accession>
<dbReference type="EMBL" id="AJIL01006838">
    <property type="protein sequence ID" value="KNE87089.1"/>
    <property type="molecule type" value="Genomic_DNA"/>
</dbReference>
<organism evidence="1 2">
    <name type="scientific">Puccinia striiformis f. sp. tritici PST-78</name>
    <dbReference type="NCBI Taxonomy" id="1165861"/>
    <lineage>
        <taxon>Eukaryota</taxon>
        <taxon>Fungi</taxon>
        <taxon>Dikarya</taxon>
        <taxon>Basidiomycota</taxon>
        <taxon>Pucciniomycotina</taxon>
        <taxon>Pucciniomycetes</taxon>
        <taxon>Pucciniales</taxon>
        <taxon>Pucciniaceae</taxon>
        <taxon>Puccinia</taxon>
    </lineage>
</organism>
<evidence type="ECO:0008006" key="3">
    <source>
        <dbReference type="Google" id="ProtNLM"/>
    </source>
</evidence>
<evidence type="ECO:0000313" key="1">
    <source>
        <dbReference type="EMBL" id="KNE87089.1"/>
    </source>
</evidence>
<dbReference type="Proteomes" id="UP000054564">
    <property type="component" value="Unassembled WGS sequence"/>
</dbReference>
<gene>
    <name evidence="1" type="ORF">PSTG_19536</name>
</gene>
<reference evidence="2" key="1">
    <citation type="submission" date="2014-03" db="EMBL/GenBank/DDBJ databases">
        <title>The Genome Sequence of Puccinia striiformis f. sp. tritici PST-78.</title>
        <authorList>
            <consortium name="The Broad Institute Genome Sequencing Platform"/>
            <person name="Cuomo C."/>
            <person name="Hulbert S."/>
            <person name="Chen X."/>
            <person name="Walker B."/>
            <person name="Young S.K."/>
            <person name="Zeng Q."/>
            <person name="Gargeya S."/>
            <person name="Fitzgerald M."/>
            <person name="Haas B."/>
            <person name="Abouelleil A."/>
            <person name="Alvarado L."/>
            <person name="Arachchi H.M."/>
            <person name="Berlin A.M."/>
            <person name="Chapman S.B."/>
            <person name="Goldberg J."/>
            <person name="Griggs A."/>
            <person name="Gujja S."/>
            <person name="Hansen M."/>
            <person name="Howarth C."/>
            <person name="Imamovic A."/>
            <person name="Larimer J."/>
            <person name="McCowan C."/>
            <person name="Montmayeur A."/>
            <person name="Murphy C."/>
            <person name="Neiman D."/>
            <person name="Pearson M."/>
            <person name="Priest M."/>
            <person name="Roberts A."/>
            <person name="Saif S."/>
            <person name="Shea T."/>
            <person name="Sisk P."/>
            <person name="Sykes S."/>
            <person name="Wortman J."/>
            <person name="Nusbaum C."/>
            <person name="Birren B."/>
        </authorList>
    </citation>
    <scope>NUCLEOTIDE SEQUENCE [LARGE SCALE GENOMIC DNA]</scope>
    <source>
        <strain evidence="2">race PST-78</strain>
    </source>
</reference>
<name>A0A0L0UK65_9BASI</name>
<dbReference type="STRING" id="1165861.A0A0L0UK65"/>
<sequence>MVWLNRGVPLPLGAITNKRSLVALDNLVDLVVTCVHHPAAANQVFLVSDDEDLSTTELLQRMARALGRPARLLPLPAGVLSAIAQLLGKKAISQRLCGSLQVDISKTKALLGWTPAISVNGALEKTAKDFLEH</sequence>
<keyword evidence="2" id="KW-1185">Reference proteome</keyword>
<dbReference type="InterPro" id="IPR036291">
    <property type="entry name" value="NAD(P)-bd_dom_sf"/>
</dbReference>
<dbReference type="AlphaFoldDB" id="A0A0L0UK65"/>
<proteinExistence type="predicted"/>
<evidence type="ECO:0000313" key="2">
    <source>
        <dbReference type="Proteomes" id="UP000054564"/>
    </source>
</evidence>
<protein>
    <recommendedName>
        <fullName evidence="3">NAD-dependent epimerase/dehydratase domain-containing protein</fullName>
    </recommendedName>
</protein>